<dbReference type="SMART" id="SM00636">
    <property type="entry name" value="Glyco_18"/>
    <property type="match status" value="1"/>
</dbReference>
<dbReference type="PROSITE" id="PS01095">
    <property type="entry name" value="GH18_1"/>
    <property type="match status" value="1"/>
</dbReference>
<keyword evidence="4 10" id="KW-0378">Hydrolase</keyword>
<dbReference type="FunFam" id="3.10.50.10:FF:000005">
    <property type="entry name" value="Endochitinase B1"/>
    <property type="match status" value="1"/>
</dbReference>
<dbReference type="FunFam" id="3.20.20.80:FF:000095">
    <property type="entry name" value="Endochitinase B1"/>
    <property type="match status" value="1"/>
</dbReference>
<evidence type="ECO:0000256" key="6">
    <source>
        <dbReference type="ARBA" id="ARBA00023180"/>
    </source>
</evidence>
<dbReference type="AlphaFoldDB" id="A0A2I2G045"/>
<dbReference type="InterPro" id="IPR011583">
    <property type="entry name" value="Chitinase_II/V-like_cat"/>
</dbReference>
<dbReference type="GO" id="GO:0005576">
    <property type="term" value="C:extracellular region"/>
    <property type="evidence" value="ECO:0007669"/>
    <property type="project" value="TreeGrafter"/>
</dbReference>
<evidence type="ECO:0000256" key="8">
    <source>
        <dbReference type="ARBA" id="ARBA00023295"/>
    </source>
</evidence>
<proteinExistence type="inferred from homology"/>
<dbReference type="VEuPathDB" id="FungiDB:P170DRAFT_390816"/>
<evidence type="ECO:0000259" key="12">
    <source>
        <dbReference type="PROSITE" id="PS51910"/>
    </source>
</evidence>
<dbReference type="Pfam" id="PF00704">
    <property type="entry name" value="Glyco_hydro_18"/>
    <property type="match status" value="1"/>
</dbReference>
<reference evidence="13 14" key="1">
    <citation type="submission" date="2016-12" db="EMBL/GenBank/DDBJ databases">
        <title>The genomes of Aspergillus section Nigri reveals drivers in fungal speciation.</title>
        <authorList>
            <consortium name="DOE Joint Genome Institute"/>
            <person name="Vesth T.C."/>
            <person name="Nybo J."/>
            <person name="Theobald S."/>
            <person name="Brandl J."/>
            <person name="Frisvad J.C."/>
            <person name="Nielsen K.F."/>
            <person name="Lyhne E.K."/>
            <person name="Kogle M.E."/>
            <person name="Kuo A."/>
            <person name="Riley R."/>
            <person name="Clum A."/>
            <person name="Nolan M."/>
            <person name="Lipzen A."/>
            <person name="Salamov A."/>
            <person name="Henrissat B."/>
            <person name="Wiebenga A."/>
            <person name="De Vries R.P."/>
            <person name="Grigoriev I.V."/>
            <person name="Mortensen U.H."/>
            <person name="Andersen M.R."/>
            <person name="Baker S.E."/>
        </authorList>
    </citation>
    <scope>NUCLEOTIDE SEQUENCE [LARGE SCALE GENOMIC DNA]</scope>
    <source>
        <strain evidence="13 14">IBT 23096</strain>
    </source>
</reference>
<keyword evidence="11" id="KW-0732">Signal</keyword>
<comment type="similarity">
    <text evidence="2">Belongs to the glycosyl hydrolase 18 family. Chitinase class V subfamily.</text>
</comment>
<protein>
    <recommendedName>
        <fullName evidence="3">chitinase</fullName>
        <ecNumber evidence="3">3.2.1.14</ecNumber>
    </recommendedName>
</protein>
<evidence type="ECO:0000313" key="13">
    <source>
        <dbReference type="EMBL" id="PLB46255.1"/>
    </source>
</evidence>
<dbReference type="InterPro" id="IPR001579">
    <property type="entry name" value="Glyco_hydro_18_chit_AS"/>
</dbReference>
<evidence type="ECO:0000256" key="10">
    <source>
        <dbReference type="RuleBase" id="RU000489"/>
    </source>
</evidence>
<dbReference type="PANTHER" id="PTHR11177:SF317">
    <property type="entry name" value="CHITINASE 12-RELATED"/>
    <property type="match status" value="1"/>
</dbReference>
<evidence type="ECO:0000256" key="9">
    <source>
        <dbReference type="ARBA" id="ARBA00023326"/>
    </source>
</evidence>
<organism evidence="13 14">
    <name type="scientific">Aspergillus steynii IBT 23096</name>
    <dbReference type="NCBI Taxonomy" id="1392250"/>
    <lineage>
        <taxon>Eukaryota</taxon>
        <taxon>Fungi</taxon>
        <taxon>Dikarya</taxon>
        <taxon>Ascomycota</taxon>
        <taxon>Pezizomycotina</taxon>
        <taxon>Eurotiomycetes</taxon>
        <taxon>Eurotiomycetidae</taxon>
        <taxon>Eurotiales</taxon>
        <taxon>Aspergillaceae</taxon>
        <taxon>Aspergillus</taxon>
        <taxon>Aspergillus subgen. Circumdati</taxon>
    </lineage>
</organism>
<dbReference type="RefSeq" id="XP_024701557.1">
    <property type="nucleotide sequence ID" value="XM_024845919.1"/>
</dbReference>
<evidence type="ECO:0000256" key="7">
    <source>
        <dbReference type="ARBA" id="ARBA00023277"/>
    </source>
</evidence>
<dbReference type="STRING" id="1392250.A0A2I2G045"/>
<dbReference type="GO" id="GO:0008843">
    <property type="term" value="F:endochitinase activity"/>
    <property type="evidence" value="ECO:0007669"/>
    <property type="project" value="UniProtKB-EC"/>
</dbReference>
<dbReference type="OrthoDB" id="76388at2759"/>
<dbReference type="GO" id="GO:0000272">
    <property type="term" value="P:polysaccharide catabolic process"/>
    <property type="evidence" value="ECO:0007669"/>
    <property type="project" value="UniProtKB-KW"/>
</dbReference>
<comment type="caution">
    <text evidence="13">The sequence shown here is derived from an EMBL/GenBank/DDBJ whole genome shotgun (WGS) entry which is preliminary data.</text>
</comment>
<dbReference type="GO" id="GO:0008061">
    <property type="term" value="F:chitin binding"/>
    <property type="evidence" value="ECO:0007669"/>
    <property type="project" value="InterPro"/>
</dbReference>
<evidence type="ECO:0000313" key="14">
    <source>
        <dbReference type="Proteomes" id="UP000234275"/>
    </source>
</evidence>
<dbReference type="InterPro" id="IPR001223">
    <property type="entry name" value="Glyco_hydro18_cat"/>
</dbReference>
<dbReference type="Gene3D" id="3.20.20.80">
    <property type="entry name" value="Glycosidases"/>
    <property type="match status" value="1"/>
</dbReference>
<sequence length="435" mass="48102">MRFTTRVLSFLSLGLASVWLAQSAAIDKPAPRGMDLEARQASGYRSVVYFVNWAIYGRGHDPQDLHIDELTHVLYAFANVRPESGEVYLSDSYADLEKHYPDDSWSEDGNNVYGCVKQLYLLKQKNRNLKVLLSIGGWTYSKNFAQPASTEAGRKKFAETSVKLLQDLGFDGLDVDWEYPENDDQASDFVLLLKEVRSALDAYSQEHGDGKKFLLTVASPAGPQNYEKLHFAEMNEQLDFWNLMAYDYAGSFSDFTGHQANGYNDTSNPNSTPFNTQQAVDAYIEGGVPADRIVLGMPIYGRAFAGTDGLGETFSGVGEGSWENGIWDYKALPQSGAEEHIDEDLIASYSYDSSKKLLISYDTPRVAELKSEYIKSKGLGGGMWWESSADKTGDESLITTVVNALGGTSGLEQAENELDYPASEYDNLRNGMGSS</sequence>
<keyword evidence="6" id="KW-0325">Glycoprotein</keyword>
<dbReference type="SUPFAM" id="SSF51445">
    <property type="entry name" value="(Trans)glycosidases"/>
    <property type="match status" value="1"/>
</dbReference>
<keyword evidence="14" id="KW-1185">Reference proteome</keyword>
<comment type="catalytic activity">
    <reaction evidence="1">
        <text>Random endo-hydrolysis of N-acetyl-beta-D-glucosaminide (1-&gt;4)-beta-linkages in chitin and chitodextrins.</text>
        <dbReference type="EC" id="3.2.1.14"/>
    </reaction>
</comment>
<dbReference type="InterPro" id="IPR017853">
    <property type="entry name" value="GH"/>
</dbReference>
<feature type="domain" description="GH18" evidence="12">
    <location>
        <begin position="44"/>
        <end position="408"/>
    </location>
</feature>
<feature type="signal peptide" evidence="11">
    <location>
        <begin position="1"/>
        <end position="23"/>
    </location>
</feature>
<evidence type="ECO:0000256" key="1">
    <source>
        <dbReference type="ARBA" id="ARBA00000822"/>
    </source>
</evidence>
<dbReference type="CDD" id="cd06548">
    <property type="entry name" value="GH18_chitinase"/>
    <property type="match status" value="1"/>
</dbReference>
<dbReference type="Gene3D" id="3.10.50.10">
    <property type="match status" value="1"/>
</dbReference>
<evidence type="ECO:0000256" key="11">
    <source>
        <dbReference type="SAM" id="SignalP"/>
    </source>
</evidence>
<dbReference type="Proteomes" id="UP000234275">
    <property type="component" value="Unassembled WGS sequence"/>
</dbReference>
<dbReference type="GeneID" id="36553618"/>
<dbReference type="GO" id="GO:0006032">
    <property type="term" value="P:chitin catabolic process"/>
    <property type="evidence" value="ECO:0007669"/>
    <property type="project" value="UniProtKB-KW"/>
</dbReference>
<evidence type="ECO:0000256" key="4">
    <source>
        <dbReference type="ARBA" id="ARBA00022801"/>
    </source>
</evidence>
<feature type="chain" id="PRO_5014143394" description="chitinase" evidence="11">
    <location>
        <begin position="24"/>
        <end position="435"/>
    </location>
</feature>
<keyword evidence="9" id="KW-0624">Polysaccharide degradation</keyword>
<dbReference type="PROSITE" id="PS51910">
    <property type="entry name" value="GH18_2"/>
    <property type="match status" value="1"/>
</dbReference>
<dbReference type="SUPFAM" id="SSF54556">
    <property type="entry name" value="Chitinase insertion domain"/>
    <property type="match status" value="1"/>
</dbReference>
<dbReference type="InterPro" id="IPR029070">
    <property type="entry name" value="Chitinase_insertion_sf"/>
</dbReference>
<keyword evidence="8 10" id="KW-0326">Glycosidase</keyword>
<dbReference type="EMBL" id="MSFO01000007">
    <property type="protein sequence ID" value="PLB46255.1"/>
    <property type="molecule type" value="Genomic_DNA"/>
</dbReference>
<dbReference type="EC" id="3.2.1.14" evidence="3"/>
<evidence type="ECO:0000256" key="5">
    <source>
        <dbReference type="ARBA" id="ARBA00023024"/>
    </source>
</evidence>
<evidence type="ECO:0000256" key="3">
    <source>
        <dbReference type="ARBA" id="ARBA00012729"/>
    </source>
</evidence>
<keyword evidence="5" id="KW-0146">Chitin degradation</keyword>
<evidence type="ECO:0000256" key="2">
    <source>
        <dbReference type="ARBA" id="ARBA00008682"/>
    </source>
</evidence>
<name>A0A2I2G045_9EURO</name>
<keyword evidence="7" id="KW-0119">Carbohydrate metabolism</keyword>
<dbReference type="InterPro" id="IPR050314">
    <property type="entry name" value="Glycosyl_Hydrlase_18"/>
</dbReference>
<gene>
    <name evidence="13" type="ORF">P170DRAFT_390816</name>
</gene>
<dbReference type="PANTHER" id="PTHR11177">
    <property type="entry name" value="CHITINASE"/>
    <property type="match status" value="1"/>
</dbReference>
<accession>A0A2I2G045</accession>